<evidence type="ECO:0000256" key="16">
    <source>
        <dbReference type="PIRSR" id="PIRSR001355-2"/>
    </source>
</evidence>
<evidence type="ECO:0000256" key="5">
    <source>
        <dbReference type="ARBA" id="ARBA00022691"/>
    </source>
</evidence>
<dbReference type="PIRSF" id="PIRSF001355">
    <property type="entry name" value="S-AdenosylMet_decarboxylase"/>
    <property type="match status" value="1"/>
</dbReference>
<feature type="chain" id="PRO_5042321648" description="S-adenosylmethionine decarboxylase beta chain" evidence="19">
    <location>
        <begin position="1"/>
        <end position="74"/>
    </location>
</feature>
<feature type="binding site" evidence="16">
    <location>
        <position position="256"/>
    </location>
    <ligand>
        <name>substrate</name>
    </ligand>
</feature>
<comment type="catalytic activity">
    <reaction evidence="14">
        <text>S-adenosyl-L-methionine + H(+) = S-adenosyl 3-(methylsulfanyl)propylamine + CO2</text>
        <dbReference type="Rhea" id="RHEA:15981"/>
        <dbReference type="ChEBI" id="CHEBI:15378"/>
        <dbReference type="ChEBI" id="CHEBI:16526"/>
        <dbReference type="ChEBI" id="CHEBI:57443"/>
        <dbReference type="ChEBI" id="CHEBI:59789"/>
        <dbReference type="EC" id="4.1.1.50"/>
    </reaction>
</comment>
<comment type="similarity">
    <text evidence="3">Belongs to the eukaryotic AdoMetDC family.</text>
</comment>
<feature type="chain" id="PRO_5042321649" description="S-adenosylmethionine decarboxylase alpha chain" evidence="19">
    <location>
        <begin position="75"/>
        <end position="405"/>
    </location>
</feature>
<evidence type="ECO:0000256" key="6">
    <source>
        <dbReference type="ARBA" id="ARBA00022793"/>
    </source>
</evidence>
<dbReference type="GO" id="GO:0004014">
    <property type="term" value="F:adenosylmethionine decarboxylase activity"/>
    <property type="evidence" value="ECO:0007669"/>
    <property type="project" value="UniProtKB-EC"/>
</dbReference>
<sequence>MATMDTAAVLPNPVFEGSEKRLEVDFAPCADGRSPGNGLRAMSRDQLDELMTLAHCCIVSSRSNASFDAYVLSESSLFVYPTKWILKTCGTTRLLNSVPRLLELAGAIGMFPARVKFSRATFLFPEQQHFPHTSFDDEVEFLNGQFATVIGSPGKAYVLGDPCEGLQWHKYIAGRVPAGSCPTFNMEVCMTELGDAAARQFFRTEDFVSAAATTRDTGILALKPGADIDDYVFEPCGYSMNGIEGTGLITIHVTPEQGFSYASVEVSGTAADIGDATALLRAAAGIFHPGKVSMALSVDMADCAQAFGALEQLPAGYTCPHASVKRLECGGSVTYYNMLSIEAAEAKAPARPDSPRSILHHVASFLSTAPSGSVMQAYLSELSDNASADTSEGEAEAESSSQLQA</sequence>
<keyword evidence="8" id="KW-0745">Spermidine biosynthesis</keyword>
<proteinExistence type="inferred from homology"/>
<feature type="active site" description="Schiff-base intermediate with substrate; via pyruvic acid" evidence="15">
    <location>
        <position position="75"/>
    </location>
</feature>
<evidence type="ECO:0000256" key="4">
    <source>
        <dbReference type="ARBA" id="ARBA00012357"/>
    </source>
</evidence>
<comment type="pathway">
    <text evidence="2">Amine and polyamine biosynthesis; S-adenosylmethioninamine biosynthesis; S-adenosylmethioninamine from S-adenosyl-L-methionine: step 1/1.</text>
</comment>
<reference evidence="21" key="1">
    <citation type="submission" date="2021-01" db="EMBL/GenBank/DDBJ databases">
        <authorList>
            <person name="Corre E."/>
            <person name="Pelletier E."/>
            <person name="Niang G."/>
            <person name="Scheremetjew M."/>
            <person name="Finn R."/>
            <person name="Kale V."/>
            <person name="Holt S."/>
            <person name="Cochrane G."/>
            <person name="Meng A."/>
            <person name="Brown T."/>
            <person name="Cohen L."/>
        </authorList>
    </citation>
    <scope>NUCLEOTIDE SEQUENCE</scope>
    <source>
        <strain evidence="21">CCMP219</strain>
    </source>
</reference>
<evidence type="ECO:0000256" key="2">
    <source>
        <dbReference type="ARBA" id="ARBA00004911"/>
    </source>
</evidence>
<dbReference type="NCBIfam" id="TIGR00535">
    <property type="entry name" value="SAM_DCase"/>
    <property type="match status" value="1"/>
</dbReference>
<gene>
    <name evidence="21" type="ORF">CEUR00632_LOCUS9289</name>
</gene>
<dbReference type="InterPro" id="IPR001985">
    <property type="entry name" value="S-AdoMet_decarboxylase_euk"/>
</dbReference>
<dbReference type="GO" id="GO:0005829">
    <property type="term" value="C:cytosol"/>
    <property type="evidence" value="ECO:0007669"/>
    <property type="project" value="TreeGrafter"/>
</dbReference>
<dbReference type="GO" id="GO:0008295">
    <property type="term" value="P:spermidine biosynthetic process"/>
    <property type="evidence" value="ECO:0007669"/>
    <property type="project" value="UniProtKB-KW"/>
</dbReference>
<accession>A0A7R9VAB0</accession>
<evidence type="ECO:0000256" key="17">
    <source>
        <dbReference type="PIRSR" id="PIRSR001355-3"/>
    </source>
</evidence>
<feature type="binding site" evidence="16">
    <location>
        <position position="74"/>
    </location>
    <ligand>
        <name>substrate</name>
    </ligand>
</feature>
<dbReference type="AlphaFoldDB" id="A0A7R9VAB0"/>
<dbReference type="UniPathway" id="UPA00331">
    <property type="reaction ID" value="UER00451"/>
</dbReference>
<name>A0A7R9VAB0_9CHLO</name>
<dbReference type="SUPFAM" id="SSF56276">
    <property type="entry name" value="S-adenosylmethionine decarboxylase"/>
    <property type="match status" value="1"/>
</dbReference>
<comment type="cofactor">
    <cofactor evidence="1">
        <name>pyruvate</name>
        <dbReference type="ChEBI" id="CHEBI:15361"/>
    </cofactor>
</comment>
<feature type="modified residue" description="Pyruvic acid (Ser); by autocatalysis" evidence="17">
    <location>
        <position position="75"/>
    </location>
</feature>
<dbReference type="PROSITE" id="PS01336">
    <property type="entry name" value="ADOMETDC"/>
    <property type="match status" value="1"/>
</dbReference>
<evidence type="ECO:0000256" key="18">
    <source>
        <dbReference type="PIRSR" id="PIRSR001355-4"/>
    </source>
</evidence>
<organism evidence="21">
    <name type="scientific">Chlamydomonas euryale</name>
    <dbReference type="NCBI Taxonomy" id="1486919"/>
    <lineage>
        <taxon>Eukaryota</taxon>
        <taxon>Viridiplantae</taxon>
        <taxon>Chlorophyta</taxon>
        <taxon>core chlorophytes</taxon>
        <taxon>Chlorophyceae</taxon>
        <taxon>CS clade</taxon>
        <taxon>Chlamydomonadales</taxon>
        <taxon>Chlamydomonadaceae</taxon>
        <taxon>Chlamydomonas</taxon>
    </lineage>
</organism>
<feature type="binding site" evidence="16">
    <location>
        <position position="233"/>
    </location>
    <ligand>
        <name>substrate</name>
    </ligand>
</feature>
<protein>
    <recommendedName>
        <fullName evidence="4">adenosylmethionine decarboxylase</fullName>
        <ecNumber evidence="4">4.1.1.50</ecNumber>
    </recommendedName>
</protein>
<dbReference type="PANTHER" id="PTHR11570">
    <property type="entry name" value="S-ADENOSYLMETHIONINE DECARBOXYLASE"/>
    <property type="match status" value="1"/>
</dbReference>
<feature type="active site" description="Proton acceptor; for processing activity" evidence="15">
    <location>
        <position position="252"/>
    </location>
</feature>
<evidence type="ECO:0000313" key="21">
    <source>
        <dbReference type="EMBL" id="CAD8289250.1"/>
    </source>
</evidence>
<evidence type="ECO:0000256" key="1">
    <source>
        <dbReference type="ARBA" id="ARBA00001928"/>
    </source>
</evidence>
<feature type="region of interest" description="Disordered" evidence="20">
    <location>
        <begin position="383"/>
        <end position="405"/>
    </location>
</feature>
<evidence type="ECO:0000256" key="15">
    <source>
        <dbReference type="PIRSR" id="PIRSR001355-1"/>
    </source>
</evidence>
<evidence type="ECO:0000256" key="20">
    <source>
        <dbReference type="SAM" id="MobiDB-lite"/>
    </source>
</evidence>
<keyword evidence="9" id="KW-0620">Polyamine biosynthesis</keyword>
<evidence type="ECO:0000256" key="7">
    <source>
        <dbReference type="ARBA" id="ARBA00022813"/>
    </source>
</evidence>
<keyword evidence="10" id="KW-0865">Zymogen</keyword>
<keyword evidence="6" id="KW-0210">Decarboxylase</keyword>
<keyword evidence="5" id="KW-0949">S-adenosyl-L-methionine</keyword>
<dbReference type="EMBL" id="HBEC01019801">
    <property type="protein sequence ID" value="CAD8289250.1"/>
    <property type="molecule type" value="Transcribed_RNA"/>
</dbReference>
<evidence type="ECO:0000256" key="8">
    <source>
        <dbReference type="ARBA" id="ARBA00023066"/>
    </source>
</evidence>
<evidence type="ECO:0000256" key="12">
    <source>
        <dbReference type="ARBA" id="ARBA00023270"/>
    </source>
</evidence>
<dbReference type="EC" id="4.1.1.50" evidence="4"/>
<evidence type="ECO:0000256" key="10">
    <source>
        <dbReference type="ARBA" id="ARBA00023145"/>
    </source>
</evidence>
<evidence type="ECO:0000256" key="3">
    <source>
        <dbReference type="ARBA" id="ARBA00008466"/>
    </source>
</evidence>
<evidence type="ECO:0000256" key="14">
    <source>
        <dbReference type="ARBA" id="ARBA00048112"/>
    </source>
</evidence>
<dbReference type="InterPro" id="IPR018166">
    <property type="entry name" value="S-AdoMet_deCO2ase_CS"/>
</dbReference>
<keyword evidence="13" id="KW-0670">Pyruvate</keyword>
<feature type="binding site" evidence="16">
    <location>
        <position position="15"/>
    </location>
    <ligand>
        <name>substrate</name>
    </ligand>
</feature>
<feature type="active site" description="Proton donor; for catalytic activity" evidence="15">
    <location>
        <position position="89"/>
    </location>
</feature>
<feature type="site" description="Cleavage (non-hydrolytic); by autolysis" evidence="18">
    <location>
        <begin position="74"/>
        <end position="75"/>
    </location>
</feature>
<feature type="active site" description="Proton acceptor; for processing activity" evidence="15">
    <location>
        <position position="239"/>
    </location>
</feature>
<evidence type="ECO:0000256" key="19">
    <source>
        <dbReference type="PIRSR" id="PIRSR001355-5"/>
    </source>
</evidence>
<dbReference type="Gene3D" id="3.30.360.50">
    <property type="entry name" value="S-adenosylmethionine decarboxylase"/>
    <property type="match status" value="1"/>
</dbReference>
<dbReference type="InterPro" id="IPR016067">
    <property type="entry name" value="S-AdoMet_deCO2ase_core"/>
</dbReference>
<dbReference type="Gene3D" id="3.60.90.10">
    <property type="entry name" value="S-adenosylmethionine decarboxylase"/>
    <property type="match status" value="1"/>
</dbReference>
<keyword evidence="11" id="KW-0456">Lyase</keyword>
<evidence type="ECO:0000256" key="13">
    <source>
        <dbReference type="ARBA" id="ARBA00023317"/>
    </source>
</evidence>
<dbReference type="InterPro" id="IPR048283">
    <property type="entry name" value="AdoMetDC-like"/>
</dbReference>
<dbReference type="GO" id="GO:0006597">
    <property type="term" value="P:spermine biosynthetic process"/>
    <property type="evidence" value="ECO:0007669"/>
    <property type="project" value="InterPro"/>
</dbReference>
<keyword evidence="12" id="KW-0704">Schiff base</keyword>
<dbReference type="PANTHER" id="PTHR11570:SF0">
    <property type="entry name" value="S-ADENOSYLMETHIONINE DECARBOXYLASE PROENZYME"/>
    <property type="match status" value="1"/>
</dbReference>
<evidence type="ECO:0000256" key="11">
    <source>
        <dbReference type="ARBA" id="ARBA00023239"/>
    </source>
</evidence>
<evidence type="ECO:0000256" key="9">
    <source>
        <dbReference type="ARBA" id="ARBA00023115"/>
    </source>
</evidence>
<dbReference type="Pfam" id="PF01536">
    <property type="entry name" value="SAM_decarbox"/>
    <property type="match status" value="1"/>
</dbReference>
<keyword evidence="7 18" id="KW-0068">Autocatalytic cleavage</keyword>